<dbReference type="Pfam" id="PF00385">
    <property type="entry name" value="Chromo"/>
    <property type="match status" value="1"/>
</dbReference>
<dbReference type="SUPFAM" id="SSF54160">
    <property type="entry name" value="Chromo domain-like"/>
    <property type="match status" value="1"/>
</dbReference>
<keyword evidence="3" id="KW-1185">Reference proteome</keyword>
<protein>
    <submittedName>
        <fullName evidence="2">Chromo (CHRromatin Organization MOdifier) domain</fullName>
    </submittedName>
</protein>
<feature type="domain" description="Chromo" evidence="1">
    <location>
        <begin position="135"/>
        <end position="182"/>
    </location>
</feature>
<name>A0A8J6DYB8_9EUKA</name>
<accession>A0A8J6DYB8</accession>
<sequence length="198" mass="22287">MGISPQGLKRMARAYDRVTSLTAFAEALTRTRRLCKSAIDEYDAVHRRRQPAPQAACWKRGDLCFVIPPRKPKKLAPFLRGPLKLTGPGESPNTYLLKDLVSGSVTLIHQERMIAAKGIDDQTALAMAATDHDEYEVEAIVDHDLSSKPPQILIRWKGFEPSEDSWEPLNAANRQLRVIDEYLASLPAEERRKLSKKL</sequence>
<evidence type="ECO:0000313" key="3">
    <source>
        <dbReference type="Proteomes" id="UP000717585"/>
    </source>
</evidence>
<dbReference type="Proteomes" id="UP000717585">
    <property type="component" value="Unassembled WGS sequence"/>
</dbReference>
<dbReference type="Gene3D" id="2.40.50.40">
    <property type="match status" value="1"/>
</dbReference>
<evidence type="ECO:0000259" key="1">
    <source>
        <dbReference type="PROSITE" id="PS50013"/>
    </source>
</evidence>
<dbReference type="InterPro" id="IPR016197">
    <property type="entry name" value="Chromo-like_dom_sf"/>
</dbReference>
<dbReference type="InterPro" id="IPR000953">
    <property type="entry name" value="Chromo/chromo_shadow_dom"/>
</dbReference>
<comment type="caution">
    <text evidence="2">The sequence shown here is derived from an EMBL/GenBank/DDBJ whole genome shotgun (WGS) entry which is preliminary data.</text>
</comment>
<dbReference type="CDD" id="cd00024">
    <property type="entry name" value="CD_CSD"/>
    <property type="match status" value="1"/>
</dbReference>
<dbReference type="SMART" id="SM00298">
    <property type="entry name" value="CHROMO"/>
    <property type="match status" value="1"/>
</dbReference>
<evidence type="ECO:0000313" key="2">
    <source>
        <dbReference type="EMBL" id="KAG9391929.1"/>
    </source>
</evidence>
<gene>
    <name evidence="2" type="ORF">J8273_6776</name>
</gene>
<dbReference type="PROSITE" id="PS50013">
    <property type="entry name" value="CHROMO_2"/>
    <property type="match status" value="1"/>
</dbReference>
<proteinExistence type="predicted"/>
<organism evidence="2 3">
    <name type="scientific">Carpediemonas membranifera</name>
    <dbReference type="NCBI Taxonomy" id="201153"/>
    <lineage>
        <taxon>Eukaryota</taxon>
        <taxon>Metamonada</taxon>
        <taxon>Carpediemonas-like organisms</taxon>
        <taxon>Carpediemonas</taxon>
    </lineage>
</organism>
<dbReference type="OrthoDB" id="2447764at2759"/>
<dbReference type="AlphaFoldDB" id="A0A8J6DYB8"/>
<reference evidence="2" key="1">
    <citation type="submission" date="2021-05" db="EMBL/GenBank/DDBJ databases">
        <title>A free-living protist that lacks canonical eukaryotic 1 DNA replication and segregation systems.</title>
        <authorList>
            <person name="Salas-Leiva D.E."/>
            <person name="Tromer E.C."/>
            <person name="Curtis B.A."/>
            <person name="Jerlstrom-Hultqvist J."/>
            <person name="Kolisko M."/>
            <person name="Yi Z."/>
            <person name="Salas-Leiva J.S."/>
            <person name="Gallot-Lavallee L."/>
            <person name="Kops G.J.P.L."/>
            <person name="Archibald J.M."/>
            <person name="Simpson A.G.B."/>
            <person name="Roger A.J."/>
        </authorList>
    </citation>
    <scope>NUCLEOTIDE SEQUENCE</scope>
    <source>
        <strain evidence="2">BICM</strain>
    </source>
</reference>
<dbReference type="InterPro" id="IPR023780">
    <property type="entry name" value="Chromo_domain"/>
</dbReference>
<dbReference type="EMBL" id="JAHDYR010000043">
    <property type="protein sequence ID" value="KAG9391929.1"/>
    <property type="molecule type" value="Genomic_DNA"/>
</dbReference>